<proteinExistence type="predicted"/>
<reference evidence="2" key="1">
    <citation type="submission" date="2022-06" db="EMBL/GenBank/DDBJ databases">
        <title>Ornithinimicrobium HY1793.</title>
        <authorList>
            <person name="Huang Y."/>
        </authorList>
    </citation>
    <scope>NUCLEOTIDE SEQUENCE</scope>
    <source>
        <strain evidence="2">HY1793</strain>
    </source>
</reference>
<dbReference type="EMBL" id="CP099489">
    <property type="protein sequence ID" value="USQ79654.1"/>
    <property type="molecule type" value="Genomic_DNA"/>
</dbReference>
<sequence>MGTQVIFGAGPVGRALARVLLDRGDSVRVVTRSGSGIAGTDPVAADASDGARVLEVTEGAEAIYNCINPPYHRWATDWPPIAEALLRAAERHGAVLATTSNLYVYGEVSAPMTEATPMASTGTKGQVRAQMWTEALAAHQAGRVRAFEVRGSDYVGGSSLLGMIAPALAKGRTAMVPAPLDVKHTWTDVRDVATLLATGARDERAWGRAWHVPSADPLTLRELSAVAADQLEVRLKVRELPWSVAWLGGVAVPLLRELRETRHQFTRPFILDSSAAQETFGLLPRTVADSVAYDLAEQGLVPAAPAGTASTEPTAPSTPV</sequence>
<dbReference type="RefSeq" id="WP_252592758.1">
    <property type="nucleotide sequence ID" value="NZ_CP099489.1"/>
</dbReference>
<keyword evidence="3" id="KW-1185">Reference proteome</keyword>
<dbReference type="Proteomes" id="UP001056455">
    <property type="component" value="Chromosome"/>
</dbReference>
<accession>A0ABY4YSU1</accession>
<dbReference type="InterPro" id="IPR001509">
    <property type="entry name" value="Epimerase_deHydtase"/>
</dbReference>
<dbReference type="InterPro" id="IPR036291">
    <property type="entry name" value="NAD(P)-bd_dom_sf"/>
</dbReference>
<evidence type="ECO:0000313" key="2">
    <source>
        <dbReference type="EMBL" id="USQ79654.1"/>
    </source>
</evidence>
<gene>
    <name evidence="2" type="ORF">NF556_19015</name>
</gene>
<feature type="domain" description="NAD-dependent epimerase/dehydratase" evidence="1">
    <location>
        <begin position="8"/>
        <end position="198"/>
    </location>
</feature>
<dbReference type="SUPFAM" id="SSF51735">
    <property type="entry name" value="NAD(P)-binding Rossmann-fold domains"/>
    <property type="match status" value="1"/>
</dbReference>
<organism evidence="2 3">
    <name type="scientific">Ornithinimicrobium faecis</name>
    <dbReference type="NCBI Taxonomy" id="2934158"/>
    <lineage>
        <taxon>Bacteria</taxon>
        <taxon>Bacillati</taxon>
        <taxon>Actinomycetota</taxon>
        <taxon>Actinomycetes</taxon>
        <taxon>Micrococcales</taxon>
        <taxon>Ornithinimicrobiaceae</taxon>
        <taxon>Ornithinimicrobium</taxon>
    </lineage>
</organism>
<evidence type="ECO:0000313" key="3">
    <source>
        <dbReference type="Proteomes" id="UP001056455"/>
    </source>
</evidence>
<evidence type="ECO:0000259" key="1">
    <source>
        <dbReference type="Pfam" id="PF01370"/>
    </source>
</evidence>
<dbReference type="Pfam" id="PF01370">
    <property type="entry name" value="Epimerase"/>
    <property type="match status" value="1"/>
</dbReference>
<protein>
    <submittedName>
        <fullName evidence="2">NAD-dependent epimerase/dehydratase family protein</fullName>
    </submittedName>
</protein>
<dbReference type="Gene3D" id="3.40.50.720">
    <property type="entry name" value="NAD(P)-binding Rossmann-like Domain"/>
    <property type="match status" value="1"/>
</dbReference>
<name>A0ABY4YSU1_9MICO</name>